<accession>A0A437R513</accession>
<feature type="transmembrane region" description="Helical" evidence="8">
    <location>
        <begin position="157"/>
        <end position="180"/>
    </location>
</feature>
<dbReference type="RefSeq" id="WP_127697238.1">
    <property type="nucleotide sequence ID" value="NZ_SACS01000001.1"/>
</dbReference>
<dbReference type="GO" id="GO:1902201">
    <property type="term" value="P:negative regulation of bacterial-type flagellum-dependent cell motility"/>
    <property type="evidence" value="ECO:0007669"/>
    <property type="project" value="TreeGrafter"/>
</dbReference>
<evidence type="ECO:0000313" key="11">
    <source>
        <dbReference type="Proteomes" id="UP000283077"/>
    </source>
</evidence>
<dbReference type="EC" id="2.7.7.65" evidence="3"/>
<evidence type="ECO:0000256" key="5">
    <source>
        <dbReference type="ARBA" id="ARBA00022692"/>
    </source>
</evidence>
<dbReference type="InterPro" id="IPR000160">
    <property type="entry name" value="GGDEF_dom"/>
</dbReference>
<dbReference type="GO" id="GO:0043709">
    <property type="term" value="P:cell adhesion involved in single-species biofilm formation"/>
    <property type="evidence" value="ECO:0007669"/>
    <property type="project" value="TreeGrafter"/>
</dbReference>
<dbReference type="InterPro" id="IPR007895">
    <property type="entry name" value="MASE1"/>
</dbReference>
<dbReference type="InterPro" id="IPR043128">
    <property type="entry name" value="Rev_trsase/Diguanyl_cyclase"/>
</dbReference>
<dbReference type="SUPFAM" id="SSF55073">
    <property type="entry name" value="Nucleotide cyclase"/>
    <property type="match status" value="1"/>
</dbReference>
<protein>
    <recommendedName>
        <fullName evidence="3">diguanylate cyclase</fullName>
        <ecNumber evidence="3">2.7.7.65</ecNumber>
    </recommendedName>
</protein>
<dbReference type="EMBL" id="SACS01000001">
    <property type="protein sequence ID" value="RVU41854.1"/>
    <property type="molecule type" value="Genomic_DNA"/>
</dbReference>
<evidence type="ECO:0000256" key="8">
    <source>
        <dbReference type="SAM" id="Phobius"/>
    </source>
</evidence>
<comment type="caution">
    <text evidence="10">The sequence shown here is derived from an EMBL/GenBank/DDBJ whole genome shotgun (WGS) entry which is preliminary data.</text>
</comment>
<dbReference type="InterPro" id="IPR050469">
    <property type="entry name" value="Diguanylate_Cyclase"/>
</dbReference>
<sequence length="479" mass="53023">MQLLQRSALCRDLALLLLWLLVWQCGRLVEYTEHASVWFPSAGLTFAAMLVLGLRAIPALLIACVLITFFSVQLYQLPLNFNQTLQAGLLFGLAHILPYGVGAWLLRVLASRGQRHFPKLVLQFLLIAAGSALAASVLVIVQLVLCRMLPFSQVESTWLPFWIGDLAGVVVIAPLLFAVLTRFKPSALFRLTDVAGLQQLRWSRRVSVKILLNIALLTAVMFLVKLTHSANSAFAIFFLLIPHMWLACTESAFVNVISVAISSTLIVLWVHLFGLMEFVMVYQFAVTVIAANTLFGLSLPALIEDNIRLRQVAFTDSLTQTATREWLEQQAGLEILRHQHTGLPLSLVLFDVDHFKQINDAYGHQVGDQALATVCQITRHYLRPSDLLARYGGDEFVLLLPDTSAEAAALIAGRILAQLRLVRIADLTQISASFGVSQYQPGQDYSSLFAQADKALYQAKQQGRDQVQLYAEAVVPSAT</sequence>
<dbReference type="GO" id="GO:0005886">
    <property type="term" value="C:plasma membrane"/>
    <property type="evidence" value="ECO:0007669"/>
    <property type="project" value="UniProtKB-SubCell"/>
</dbReference>
<keyword evidence="5 8" id="KW-0812">Transmembrane</keyword>
<keyword evidence="4" id="KW-1003">Cell membrane</keyword>
<dbReference type="PANTHER" id="PTHR45138:SF24">
    <property type="entry name" value="DIGUANYLATE CYCLASE DGCC-RELATED"/>
    <property type="match status" value="1"/>
</dbReference>
<comment type="subcellular location">
    <subcellularLocation>
        <location evidence="2">Cell membrane</location>
        <topology evidence="2">Multi-pass membrane protein</topology>
    </subcellularLocation>
</comment>
<dbReference type="CDD" id="cd01949">
    <property type="entry name" value="GGDEF"/>
    <property type="match status" value="1"/>
</dbReference>
<dbReference type="PROSITE" id="PS50887">
    <property type="entry name" value="GGDEF"/>
    <property type="match status" value="1"/>
</dbReference>
<evidence type="ECO:0000256" key="1">
    <source>
        <dbReference type="ARBA" id="ARBA00001946"/>
    </source>
</evidence>
<gene>
    <name evidence="10" type="ORF">EOE67_01250</name>
</gene>
<dbReference type="GO" id="GO:0052621">
    <property type="term" value="F:diguanylate cyclase activity"/>
    <property type="evidence" value="ECO:0007669"/>
    <property type="project" value="UniProtKB-EC"/>
</dbReference>
<feature type="transmembrane region" description="Helical" evidence="8">
    <location>
        <begin position="280"/>
        <end position="303"/>
    </location>
</feature>
<dbReference type="SMART" id="SM00267">
    <property type="entry name" value="GGDEF"/>
    <property type="match status" value="1"/>
</dbReference>
<dbReference type="PANTHER" id="PTHR45138">
    <property type="entry name" value="REGULATORY COMPONENTS OF SENSORY TRANSDUCTION SYSTEM"/>
    <property type="match status" value="1"/>
</dbReference>
<evidence type="ECO:0000256" key="6">
    <source>
        <dbReference type="ARBA" id="ARBA00022989"/>
    </source>
</evidence>
<feature type="transmembrane region" description="Helical" evidence="8">
    <location>
        <begin position="121"/>
        <end position="145"/>
    </location>
</feature>
<feature type="transmembrane region" description="Helical" evidence="8">
    <location>
        <begin position="253"/>
        <end position="274"/>
    </location>
</feature>
<keyword evidence="7 8" id="KW-0472">Membrane</keyword>
<feature type="transmembrane region" description="Helical" evidence="8">
    <location>
        <begin position="89"/>
        <end position="109"/>
    </location>
</feature>
<comment type="cofactor">
    <cofactor evidence="1">
        <name>Mg(2+)</name>
        <dbReference type="ChEBI" id="CHEBI:18420"/>
    </cofactor>
</comment>
<keyword evidence="6 8" id="KW-1133">Transmembrane helix</keyword>
<proteinExistence type="predicted"/>
<evidence type="ECO:0000313" key="10">
    <source>
        <dbReference type="EMBL" id="RVU41854.1"/>
    </source>
</evidence>
<dbReference type="Pfam" id="PF05231">
    <property type="entry name" value="MASE1"/>
    <property type="match status" value="1"/>
</dbReference>
<feature type="transmembrane region" description="Helical" evidence="8">
    <location>
        <begin position="59"/>
        <end position="77"/>
    </location>
</feature>
<evidence type="ECO:0000256" key="4">
    <source>
        <dbReference type="ARBA" id="ARBA00022475"/>
    </source>
</evidence>
<dbReference type="FunFam" id="3.30.70.270:FF:000001">
    <property type="entry name" value="Diguanylate cyclase domain protein"/>
    <property type="match status" value="1"/>
</dbReference>
<evidence type="ECO:0000256" key="7">
    <source>
        <dbReference type="ARBA" id="ARBA00023136"/>
    </source>
</evidence>
<name>A0A437R513_9GAMM</name>
<dbReference type="OrthoDB" id="9803824at2"/>
<dbReference type="Pfam" id="PF00990">
    <property type="entry name" value="GGDEF"/>
    <property type="match status" value="1"/>
</dbReference>
<dbReference type="Gene3D" id="3.30.70.270">
    <property type="match status" value="1"/>
</dbReference>
<evidence type="ECO:0000256" key="2">
    <source>
        <dbReference type="ARBA" id="ARBA00004651"/>
    </source>
</evidence>
<dbReference type="InterPro" id="IPR029787">
    <property type="entry name" value="Nucleotide_cyclase"/>
</dbReference>
<dbReference type="AlphaFoldDB" id="A0A437R513"/>
<evidence type="ECO:0000256" key="3">
    <source>
        <dbReference type="ARBA" id="ARBA00012528"/>
    </source>
</evidence>
<keyword evidence="11" id="KW-1185">Reference proteome</keyword>
<dbReference type="Proteomes" id="UP000283077">
    <property type="component" value="Unassembled WGS sequence"/>
</dbReference>
<evidence type="ECO:0000259" key="9">
    <source>
        <dbReference type="PROSITE" id="PS50887"/>
    </source>
</evidence>
<reference evidence="10 11" key="1">
    <citation type="submission" date="2019-01" db="EMBL/GenBank/DDBJ databases">
        <authorList>
            <person name="Chen W.-M."/>
        </authorList>
    </citation>
    <scope>NUCLEOTIDE SEQUENCE [LARGE SCALE GENOMIC DNA]</scope>
    <source>
        <strain evidence="10 11">KYPC3</strain>
    </source>
</reference>
<feature type="transmembrane region" description="Helical" evidence="8">
    <location>
        <begin position="206"/>
        <end position="224"/>
    </location>
</feature>
<dbReference type="NCBIfam" id="TIGR00254">
    <property type="entry name" value="GGDEF"/>
    <property type="match status" value="1"/>
</dbReference>
<organism evidence="10 11">
    <name type="scientific">Rheinheimera riviphila</name>
    <dbReference type="NCBI Taxonomy" id="1834037"/>
    <lineage>
        <taxon>Bacteria</taxon>
        <taxon>Pseudomonadati</taxon>
        <taxon>Pseudomonadota</taxon>
        <taxon>Gammaproteobacteria</taxon>
        <taxon>Chromatiales</taxon>
        <taxon>Chromatiaceae</taxon>
        <taxon>Rheinheimera</taxon>
    </lineage>
</organism>
<feature type="domain" description="GGDEF" evidence="9">
    <location>
        <begin position="343"/>
        <end position="472"/>
    </location>
</feature>